<gene>
    <name evidence="1" type="ORF">SOIL9_44460</name>
</gene>
<proteinExistence type="predicted"/>
<accession>A0A6P2CVV0</accession>
<dbReference type="KEGG" id="gms:SOIL9_44460"/>
<protein>
    <submittedName>
        <fullName evidence="1">Uncharacterized protein</fullName>
    </submittedName>
</protein>
<organism evidence="1 2">
    <name type="scientific">Gemmata massiliana</name>
    <dbReference type="NCBI Taxonomy" id="1210884"/>
    <lineage>
        <taxon>Bacteria</taxon>
        <taxon>Pseudomonadati</taxon>
        <taxon>Planctomycetota</taxon>
        <taxon>Planctomycetia</taxon>
        <taxon>Gemmatales</taxon>
        <taxon>Gemmataceae</taxon>
        <taxon>Gemmata</taxon>
    </lineage>
</organism>
<dbReference type="AlphaFoldDB" id="A0A6P2CVV0"/>
<dbReference type="Proteomes" id="UP000464178">
    <property type="component" value="Chromosome"/>
</dbReference>
<name>A0A6P2CVV0_9BACT</name>
<evidence type="ECO:0000313" key="1">
    <source>
        <dbReference type="EMBL" id="VTR93268.1"/>
    </source>
</evidence>
<evidence type="ECO:0000313" key="2">
    <source>
        <dbReference type="Proteomes" id="UP000464178"/>
    </source>
</evidence>
<sequence>MRVLSLSRLIETARVTDAHGKAATGHVQNFADLLNEDNVRHLEAAHGGLFAYLVFHPKLDAALVDVIKSGAVARYLGAEILLLYTLDSAPQTPTAITDKAFAGWLDLAPDDYPGHQIVRTLFPDGTPPTTPGVVFLTSLVDDCEPVYVPLTDNGAGDAAAILNSAFRLAQGALAGAKADRGAVPGLLAKALAQEGLRYTRTSPRSAFEWLCLTFHTARRHLGDLVAVVSLVRGKGKS</sequence>
<dbReference type="EMBL" id="LR593886">
    <property type="protein sequence ID" value="VTR93268.1"/>
    <property type="molecule type" value="Genomic_DNA"/>
</dbReference>
<dbReference type="RefSeq" id="WP_162668025.1">
    <property type="nucleotide sequence ID" value="NZ_LR593886.1"/>
</dbReference>
<keyword evidence="2" id="KW-1185">Reference proteome</keyword>
<reference evidence="1 2" key="1">
    <citation type="submission" date="2019-05" db="EMBL/GenBank/DDBJ databases">
        <authorList>
            <consortium name="Science for Life Laboratories"/>
        </authorList>
    </citation>
    <scope>NUCLEOTIDE SEQUENCE [LARGE SCALE GENOMIC DNA]</scope>
    <source>
        <strain evidence="1">Soil9</strain>
    </source>
</reference>